<organism evidence="3 4">
    <name type="scientific">Bacillus gobiensis</name>
    <dbReference type="NCBI Taxonomy" id="1441095"/>
    <lineage>
        <taxon>Bacteria</taxon>
        <taxon>Bacillati</taxon>
        <taxon>Bacillota</taxon>
        <taxon>Bacilli</taxon>
        <taxon>Bacillales</taxon>
        <taxon>Bacillaceae</taxon>
        <taxon>Bacillus</taxon>
    </lineage>
</organism>
<evidence type="ECO:0000256" key="1">
    <source>
        <dbReference type="ARBA" id="ARBA00006817"/>
    </source>
</evidence>
<dbReference type="Pfam" id="PF08327">
    <property type="entry name" value="AHSA1"/>
    <property type="match status" value="1"/>
</dbReference>
<dbReference type="OrthoDB" id="384974at2"/>
<comment type="similarity">
    <text evidence="1">Belongs to the AHA1 family.</text>
</comment>
<dbReference type="EMBL" id="CP012600">
    <property type="protein sequence ID" value="ALC83720.1"/>
    <property type="molecule type" value="Genomic_DNA"/>
</dbReference>
<evidence type="ECO:0000259" key="2">
    <source>
        <dbReference type="Pfam" id="PF08327"/>
    </source>
</evidence>
<name>A0A0M4GCP3_9BACI</name>
<dbReference type="PATRIC" id="fig|1441095.3.peg.4647"/>
<dbReference type="Gene3D" id="3.30.530.20">
    <property type="match status" value="1"/>
</dbReference>
<gene>
    <name evidence="3" type="ORF">AM592_20985</name>
</gene>
<dbReference type="AlphaFoldDB" id="A0A0M4GCP3"/>
<reference evidence="3 4" key="2">
    <citation type="journal article" date="2016" name="Int. J. Syst. Evol. Microbiol.">
        <title>Bacillus gobiensis sp. nov., isolated from a soil sample.</title>
        <authorList>
            <person name="Liu B."/>
            <person name="Liu G.H."/>
            <person name="Cetin S."/>
            <person name="Schumann P."/>
            <person name="Pan Z.Z."/>
            <person name="Chen Q.Q."/>
        </authorList>
    </citation>
    <scope>NUCLEOTIDE SEQUENCE [LARGE SCALE GENOMIC DNA]</scope>
    <source>
        <strain evidence="3 4">FJAT-4402</strain>
    </source>
</reference>
<proteinExistence type="inferred from homology"/>
<dbReference type="SUPFAM" id="SSF55961">
    <property type="entry name" value="Bet v1-like"/>
    <property type="match status" value="1"/>
</dbReference>
<dbReference type="STRING" id="1441095.AM592_20985"/>
<dbReference type="InterPro" id="IPR013538">
    <property type="entry name" value="ASHA1/2-like_C"/>
</dbReference>
<accession>A0A0M4GCP3</accession>
<dbReference type="RefSeq" id="WP_053605585.1">
    <property type="nucleotide sequence ID" value="NZ_CP012600.1"/>
</dbReference>
<dbReference type="InterPro" id="IPR023393">
    <property type="entry name" value="START-like_dom_sf"/>
</dbReference>
<feature type="domain" description="Activator of Hsp90 ATPase homologue 1/2-like C-terminal" evidence="2">
    <location>
        <begin position="17"/>
        <end position="138"/>
    </location>
</feature>
<keyword evidence="4" id="KW-1185">Reference proteome</keyword>
<reference evidence="4" key="1">
    <citation type="submission" date="2015-08" db="EMBL/GenBank/DDBJ databases">
        <title>Genome sequencing project for genomic taxonomy and phylogenomics of Bacillus-like bacteria.</title>
        <authorList>
            <person name="Liu B."/>
            <person name="Wang J."/>
            <person name="Zhu Y."/>
            <person name="Liu G."/>
            <person name="Chen Q."/>
            <person name="Chen Z."/>
            <person name="Lan J."/>
            <person name="Che J."/>
            <person name="Ge C."/>
            <person name="Shi H."/>
            <person name="Pan Z."/>
            <person name="Liu X."/>
        </authorList>
    </citation>
    <scope>NUCLEOTIDE SEQUENCE [LARGE SCALE GENOMIC DNA]</scope>
    <source>
        <strain evidence="4">FJAT-4402</strain>
    </source>
</reference>
<sequence length="144" mass="16676">METGEKLTITVETTVHAPVNKVWEYWTDPQHIMKWSFASDDWHASNAENDLRVGGKFLTRMEAKDGSFGFDFGGVYDEIRINEFISYTLGDGRKVTITFITQENYTKVIETFEAEDTHSIEQQQAGWQAFLDNFKKYSELSQEN</sequence>
<evidence type="ECO:0000313" key="4">
    <source>
        <dbReference type="Proteomes" id="UP000067625"/>
    </source>
</evidence>
<dbReference type="Proteomes" id="UP000067625">
    <property type="component" value="Chromosome"/>
</dbReference>
<protein>
    <submittedName>
        <fullName evidence="3">Polyketide cyclase</fullName>
    </submittedName>
</protein>
<evidence type="ECO:0000313" key="3">
    <source>
        <dbReference type="EMBL" id="ALC83720.1"/>
    </source>
</evidence>
<dbReference type="CDD" id="cd08897">
    <property type="entry name" value="SRPBCC_CalC_Aha1-like_4"/>
    <property type="match status" value="1"/>
</dbReference>